<protein>
    <submittedName>
        <fullName evidence="1">Uncharacterized protein</fullName>
    </submittedName>
</protein>
<evidence type="ECO:0000313" key="1">
    <source>
        <dbReference type="EMBL" id="ALE02802.1"/>
    </source>
</evidence>
<dbReference type="RefSeq" id="WP_020026702.1">
    <property type="nucleotide sequence ID" value="NZ_CP006911.1"/>
</dbReference>
<evidence type="ECO:0000313" key="2">
    <source>
        <dbReference type="Proteomes" id="UP000068905"/>
    </source>
</evidence>
<reference evidence="1 2" key="1">
    <citation type="journal article" date="2015" name="Genome Announc.">
        <title>Genome Sequence of 'Candidatus Thioglobus singularis' Strain PS1, a Mixotroph from the SUP05 Clade of Marine Gammaproteobacteria.</title>
        <authorList>
            <person name="Marshall K.T."/>
            <person name="Morris R.M."/>
        </authorList>
    </citation>
    <scope>NUCLEOTIDE SEQUENCE [LARGE SCALE GENOMIC DNA]</scope>
    <source>
        <strain evidence="1 2">PS1</strain>
    </source>
</reference>
<sequence length="57" mass="6403">MKVLKVLDAELVLIDLEVNLGDRKQNSPTLCARFKDKIIPLNTPDGRPILMNEDNAI</sequence>
<dbReference type="STRING" id="1125411.W908_08325"/>
<dbReference type="Proteomes" id="UP000068905">
    <property type="component" value="Chromosome"/>
</dbReference>
<accession>A0A0M4LIF4</accession>
<proteinExistence type="predicted"/>
<name>A0A0M4LIF4_9GAMM</name>
<dbReference type="AlphaFoldDB" id="A0A0M4LIF4"/>
<organism evidence="1 2">
    <name type="scientific">Candidatus Pseudothioglobus singularis PS1</name>
    <dbReference type="NCBI Taxonomy" id="1125411"/>
    <lineage>
        <taxon>Bacteria</taxon>
        <taxon>Pseudomonadati</taxon>
        <taxon>Pseudomonadota</taxon>
        <taxon>Gammaproteobacteria</taxon>
        <taxon>Candidatus Pseudothioglobaceae</taxon>
        <taxon>Candidatus Pseudothioglobus</taxon>
    </lineage>
</organism>
<keyword evidence="2" id="KW-1185">Reference proteome</keyword>
<dbReference type="KEGG" id="tsn:W908_08325"/>
<dbReference type="EMBL" id="CP006911">
    <property type="protein sequence ID" value="ALE02802.1"/>
    <property type="molecule type" value="Genomic_DNA"/>
</dbReference>
<gene>
    <name evidence="1" type="ORF">W908_08325</name>
</gene>